<dbReference type="PANTHER" id="PTHR37299">
    <property type="entry name" value="TRANSCRIPTIONAL REGULATOR-RELATED"/>
    <property type="match status" value="1"/>
</dbReference>
<dbReference type="GO" id="GO:0000156">
    <property type="term" value="F:phosphorelay response regulator activity"/>
    <property type="evidence" value="ECO:0007669"/>
    <property type="project" value="InterPro"/>
</dbReference>
<name>A0A4Y8IEB7_9BACI</name>
<keyword evidence="2" id="KW-0805">Transcription regulation</keyword>
<keyword evidence="4" id="KW-0804">Transcription</keyword>
<dbReference type="PANTHER" id="PTHR37299:SF2">
    <property type="entry name" value="HTH LYTTR-TYPE DOMAIN-CONTAINING PROTEIN"/>
    <property type="match status" value="1"/>
</dbReference>
<sequence length="149" mass="17479">MKVNIDIDHNYEETFITIHAKEWTEELQNLVNSLNQKTNKRIVGIEEEKSILLSPDDVEFIYAQNRKVYAVIHRQSIELNMKLYELEDMLAAHHFTRFSKSVIGNLDQIKHFELAFNGNLCVFFQSGEKEYVSRKYVSEIKQKLIIGGK</sequence>
<keyword evidence="3" id="KW-0238">DNA-binding</keyword>
<reference evidence="6 7" key="1">
    <citation type="submission" date="2019-03" db="EMBL/GenBank/DDBJ databases">
        <authorList>
            <person name="He R.-H."/>
        </authorList>
    </citation>
    <scope>NUCLEOTIDE SEQUENCE [LARGE SCALE GENOMIC DNA]</scope>
    <source>
        <strain evidence="7">SH 714</strain>
    </source>
</reference>
<dbReference type="Gene3D" id="2.40.50.1020">
    <property type="entry name" value="LytTr DNA-binding domain"/>
    <property type="match status" value="1"/>
</dbReference>
<gene>
    <name evidence="6" type="ORF">E3U55_16000</name>
</gene>
<comment type="caution">
    <text evidence="6">The sequence shown here is derived from an EMBL/GenBank/DDBJ whole genome shotgun (WGS) entry which is preliminary data.</text>
</comment>
<evidence type="ECO:0000256" key="4">
    <source>
        <dbReference type="ARBA" id="ARBA00023163"/>
    </source>
</evidence>
<accession>A0A4Y8IEB7</accession>
<evidence type="ECO:0000313" key="7">
    <source>
        <dbReference type="Proteomes" id="UP000297975"/>
    </source>
</evidence>
<evidence type="ECO:0000259" key="5">
    <source>
        <dbReference type="PROSITE" id="PS50930"/>
    </source>
</evidence>
<dbReference type="GO" id="GO:0003677">
    <property type="term" value="F:DNA binding"/>
    <property type="evidence" value="ECO:0007669"/>
    <property type="project" value="UniProtKB-KW"/>
</dbReference>
<keyword evidence="7" id="KW-1185">Reference proteome</keyword>
<evidence type="ECO:0000256" key="3">
    <source>
        <dbReference type="ARBA" id="ARBA00023125"/>
    </source>
</evidence>
<dbReference type="Proteomes" id="UP000297975">
    <property type="component" value="Unassembled WGS sequence"/>
</dbReference>
<dbReference type="RefSeq" id="WP_134341485.1">
    <property type="nucleotide sequence ID" value="NZ_SOPW01000025.1"/>
</dbReference>
<organism evidence="6 7">
    <name type="scientific">Filobacillus milosensis</name>
    <dbReference type="NCBI Taxonomy" id="94137"/>
    <lineage>
        <taxon>Bacteria</taxon>
        <taxon>Bacillati</taxon>
        <taxon>Bacillota</taxon>
        <taxon>Bacilli</taxon>
        <taxon>Bacillales</taxon>
        <taxon>Bacillaceae</taxon>
        <taxon>Filobacillus</taxon>
    </lineage>
</organism>
<dbReference type="SMART" id="SM00850">
    <property type="entry name" value="LytTR"/>
    <property type="match status" value="1"/>
</dbReference>
<dbReference type="Pfam" id="PF04397">
    <property type="entry name" value="LytTR"/>
    <property type="match status" value="1"/>
</dbReference>
<feature type="domain" description="HTH LytTR-type" evidence="5">
    <location>
        <begin position="42"/>
        <end position="146"/>
    </location>
</feature>
<keyword evidence="1" id="KW-0963">Cytoplasm</keyword>
<proteinExistence type="predicted"/>
<protein>
    <submittedName>
        <fullName evidence="6">LytTR family transcriptional regulator</fullName>
    </submittedName>
</protein>
<dbReference type="InterPro" id="IPR007492">
    <property type="entry name" value="LytTR_DNA-bd_dom"/>
</dbReference>
<dbReference type="InterPro" id="IPR046947">
    <property type="entry name" value="LytR-like"/>
</dbReference>
<evidence type="ECO:0000256" key="2">
    <source>
        <dbReference type="ARBA" id="ARBA00023015"/>
    </source>
</evidence>
<dbReference type="AlphaFoldDB" id="A0A4Y8IEB7"/>
<dbReference type="PROSITE" id="PS50930">
    <property type="entry name" value="HTH_LYTTR"/>
    <property type="match status" value="1"/>
</dbReference>
<evidence type="ECO:0000256" key="1">
    <source>
        <dbReference type="ARBA" id="ARBA00022490"/>
    </source>
</evidence>
<dbReference type="EMBL" id="SOPW01000025">
    <property type="protein sequence ID" value="TFB13474.1"/>
    <property type="molecule type" value="Genomic_DNA"/>
</dbReference>
<dbReference type="OrthoDB" id="9808614at2"/>
<evidence type="ECO:0000313" key="6">
    <source>
        <dbReference type="EMBL" id="TFB13474.1"/>
    </source>
</evidence>